<reference evidence="15" key="1">
    <citation type="journal article" date="2019" name="Int. J. Syst. Evol. Microbiol.">
        <title>The Global Catalogue of Microorganisms (GCM) 10K type strain sequencing project: providing services to taxonomists for standard genome sequencing and annotation.</title>
        <authorList>
            <consortium name="The Broad Institute Genomics Platform"/>
            <consortium name="The Broad Institute Genome Sequencing Center for Infectious Disease"/>
            <person name="Wu L."/>
            <person name="Ma J."/>
        </authorList>
    </citation>
    <scope>NUCLEOTIDE SEQUENCE [LARGE SCALE GENOMIC DNA]</scope>
    <source>
        <strain evidence="15">NBRC 108723</strain>
    </source>
</reference>
<evidence type="ECO:0000256" key="5">
    <source>
        <dbReference type="ARBA" id="ARBA00013187"/>
    </source>
</evidence>
<dbReference type="InterPro" id="IPR001917">
    <property type="entry name" value="Aminotrans_II_pyridoxalP_BS"/>
</dbReference>
<protein>
    <recommendedName>
        <fullName evidence="5">8-amino-7-oxononanoate synthase</fullName>
        <ecNumber evidence="5">2.3.1.47</ecNumber>
    </recommendedName>
    <alternativeName>
        <fullName evidence="9">7-keto-8-amino-pelargonic acid synthase</fullName>
    </alternativeName>
    <alternativeName>
        <fullName evidence="10">8-amino-7-ketopelargonate synthase</fullName>
    </alternativeName>
</protein>
<organism evidence="14 15">
    <name type="scientific">Vibrio zhanjiangensis</name>
    <dbReference type="NCBI Taxonomy" id="1046128"/>
    <lineage>
        <taxon>Bacteria</taxon>
        <taxon>Pseudomonadati</taxon>
        <taxon>Pseudomonadota</taxon>
        <taxon>Gammaproteobacteria</taxon>
        <taxon>Vibrionales</taxon>
        <taxon>Vibrionaceae</taxon>
        <taxon>Vibrio</taxon>
    </lineage>
</organism>
<dbReference type="SUPFAM" id="SSF53383">
    <property type="entry name" value="PLP-dependent transferases"/>
    <property type="match status" value="1"/>
</dbReference>
<dbReference type="PANTHER" id="PTHR13693:SF100">
    <property type="entry name" value="8-AMINO-7-OXONONANOATE SYNTHASE"/>
    <property type="match status" value="1"/>
</dbReference>
<dbReference type="Gene3D" id="3.40.640.10">
    <property type="entry name" value="Type I PLP-dependent aspartate aminotransferase-like (Major domain)"/>
    <property type="match status" value="1"/>
</dbReference>
<keyword evidence="8 12" id="KW-0663">Pyridoxal phosphate</keyword>
<comment type="similarity">
    <text evidence="3">Belongs to the class-II pyridoxal-phosphate-dependent aminotransferase family. BioF subfamily.</text>
</comment>
<comment type="cofactor">
    <cofactor evidence="1 12">
        <name>pyridoxal 5'-phosphate</name>
        <dbReference type="ChEBI" id="CHEBI:597326"/>
    </cofactor>
</comment>
<evidence type="ECO:0000256" key="10">
    <source>
        <dbReference type="ARBA" id="ARBA00033381"/>
    </source>
</evidence>
<accession>A0ABQ6F252</accession>
<dbReference type="InterPro" id="IPR015424">
    <property type="entry name" value="PyrdxlP-dep_Trfase"/>
</dbReference>
<evidence type="ECO:0000313" key="14">
    <source>
        <dbReference type="EMBL" id="GLT19311.1"/>
    </source>
</evidence>
<gene>
    <name evidence="14" type="primary">bioF</name>
    <name evidence="14" type="ORF">GCM10007938_30930</name>
</gene>
<dbReference type="RefSeq" id="WP_431313128.1">
    <property type="nucleotide sequence ID" value="NZ_BSPW01000073.1"/>
</dbReference>
<evidence type="ECO:0000256" key="1">
    <source>
        <dbReference type="ARBA" id="ARBA00001933"/>
    </source>
</evidence>
<evidence type="ECO:0000313" key="15">
    <source>
        <dbReference type="Proteomes" id="UP001157138"/>
    </source>
</evidence>
<feature type="domain" description="Aminotransferase class I/classII large" evidence="13">
    <location>
        <begin position="42"/>
        <end position="374"/>
    </location>
</feature>
<evidence type="ECO:0000256" key="7">
    <source>
        <dbReference type="ARBA" id="ARBA00022756"/>
    </source>
</evidence>
<name>A0ABQ6F252_9VIBR</name>
<dbReference type="InterPro" id="IPR015421">
    <property type="entry name" value="PyrdxlP-dep_Trfase_major"/>
</dbReference>
<evidence type="ECO:0000256" key="4">
    <source>
        <dbReference type="ARBA" id="ARBA00011738"/>
    </source>
</evidence>
<keyword evidence="6" id="KW-0808">Transferase</keyword>
<evidence type="ECO:0000259" key="13">
    <source>
        <dbReference type="Pfam" id="PF00155"/>
    </source>
</evidence>
<dbReference type="InterPro" id="IPR050087">
    <property type="entry name" value="AON_synthase_class-II"/>
</dbReference>
<dbReference type="PANTHER" id="PTHR13693">
    <property type="entry name" value="CLASS II AMINOTRANSFERASE/8-AMINO-7-OXONONANOATE SYNTHASE"/>
    <property type="match status" value="1"/>
</dbReference>
<comment type="subunit">
    <text evidence="4">Homodimer.</text>
</comment>
<evidence type="ECO:0000256" key="6">
    <source>
        <dbReference type="ARBA" id="ARBA00022679"/>
    </source>
</evidence>
<evidence type="ECO:0000256" key="2">
    <source>
        <dbReference type="ARBA" id="ARBA00004746"/>
    </source>
</evidence>
<comment type="catalytic activity">
    <reaction evidence="11">
        <text>6-carboxyhexanoyl-[ACP] + L-alanine + H(+) = (8S)-8-amino-7-oxononanoate + holo-[ACP] + CO2</text>
        <dbReference type="Rhea" id="RHEA:42288"/>
        <dbReference type="Rhea" id="RHEA-COMP:9685"/>
        <dbReference type="Rhea" id="RHEA-COMP:9955"/>
        <dbReference type="ChEBI" id="CHEBI:15378"/>
        <dbReference type="ChEBI" id="CHEBI:16526"/>
        <dbReference type="ChEBI" id="CHEBI:57972"/>
        <dbReference type="ChEBI" id="CHEBI:64479"/>
        <dbReference type="ChEBI" id="CHEBI:78846"/>
        <dbReference type="ChEBI" id="CHEBI:149468"/>
        <dbReference type="EC" id="2.3.1.47"/>
    </reaction>
</comment>
<dbReference type="InterPro" id="IPR015422">
    <property type="entry name" value="PyrdxlP-dep_Trfase_small"/>
</dbReference>
<evidence type="ECO:0000256" key="8">
    <source>
        <dbReference type="ARBA" id="ARBA00022898"/>
    </source>
</evidence>
<evidence type="ECO:0000256" key="11">
    <source>
        <dbReference type="ARBA" id="ARBA00047715"/>
    </source>
</evidence>
<comment type="caution">
    <text evidence="14">The sequence shown here is derived from an EMBL/GenBank/DDBJ whole genome shotgun (WGS) entry which is preliminary data.</text>
</comment>
<sequence>MTLPFDSRILDAVAKRERQGLTRSIRTIEAGNTPSLSYQAKTLTNFSSNDYLGLAADKQLSLEWQRGIDLYGNGSGASPLVTGFSKAHANLESSLCDWLGFERAILFGSGFSANQALLFSLLKEGDLLVQDKLNHASLMEAGMFCPATMKRFRHNDVEHLKRILTKSALVVTEGVFSMDGDISPLADIQKLTTLHSWLMVDDAHGLGVLGSEGRGSCDFAEVKPDILVVTFGKALGLSGAAIMCCENLGDYLAQFAKHHMYSTAMPPSLAYAITQSIERVRIQEWRRDKLNELQCEYHQCFSFLNGYVDTRTPIKPLLFGDNIDILHISKELAERGFWLTAIRPPTVAKGSARLRVTLTANHTIEQVRKLAKSIEIAMDKVV</sequence>
<keyword evidence="15" id="KW-1185">Reference proteome</keyword>
<dbReference type="Proteomes" id="UP001157138">
    <property type="component" value="Unassembled WGS sequence"/>
</dbReference>
<dbReference type="EMBL" id="BSPW01000073">
    <property type="protein sequence ID" value="GLT19311.1"/>
    <property type="molecule type" value="Genomic_DNA"/>
</dbReference>
<dbReference type="PROSITE" id="PS00599">
    <property type="entry name" value="AA_TRANSFER_CLASS_2"/>
    <property type="match status" value="1"/>
</dbReference>
<comment type="pathway">
    <text evidence="2">Cofactor biosynthesis; biotin biosynthesis.</text>
</comment>
<dbReference type="EC" id="2.3.1.47" evidence="5"/>
<dbReference type="InterPro" id="IPR004839">
    <property type="entry name" value="Aminotransferase_I/II_large"/>
</dbReference>
<dbReference type="Gene3D" id="3.90.1150.10">
    <property type="entry name" value="Aspartate Aminotransferase, domain 1"/>
    <property type="match status" value="1"/>
</dbReference>
<evidence type="ECO:0000256" key="9">
    <source>
        <dbReference type="ARBA" id="ARBA00032610"/>
    </source>
</evidence>
<dbReference type="Pfam" id="PF00155">
    <property type="entry name" value="Aminotran_1_2"/>
    <property type="match status" value="1"/>
</dbReference>
<evidence type="ECO:0000256" key="12">
    <source>
        <dbReference type="RuleBase" id="RU003693"/>
    </source>
</evidence>
<keyword evidence="7" id="KW-0093">Biotin biosynthesis</keyword>
<evidence type="ECO:0000256" key="3">
    <source>
        <dbReference type="ARBA" id="ARBA00010008"/>
    </source>
</evidence>
<proteinExistence type="inferred from homology"/>